<keyword evidence="2" id="KW-1185">Reference proteome</keyword>
<evidence type="ECO:0000313" key="2">
    <source>
        <dbReference type="Proteomes" id="UP001197247"/>
    </source>
</evidence>
<organism evidence="1 2">
    <name type="scientific">Kineosporia corallincola</name>
    <dbReference type="NCBI Taxonomy" id="2835133"/>
    <lineage>
        <taxon>Bacteria</taxon>
        <taxon>Bacillati</taxon>
        <taxon>Actinomycetota</taxon>
        <taxon>Actinomycetes</taxon>
        <taxon>Kineosporiales</taxon>
        <taxon>Kineosporiaceae</taxon>
        <taxon>Kineosporia</taxon>
    </lineage>
</organism>
<dbReference type="Proteomes" id="UP001197247">
    <property type="component" value="Unassembled WGS sequence"/>
</dbReference>
<proteinExistence type="predicted"/>
<protein>
    <submittedName>
        <fullName evidence="1">Uncharacterized protein</fullName>
    </submittedName>
</protein>
<sequence length="49" mass="5127">MAERAGRGPERRATLASEKFPISASAAAAIAERSSSGGRPRRRVPVFGS</sequence>
<accession>A0ABS5TG38</accession>
<gene>
    <name evidence="1" type="ORF">KIH74_13900</name>
</gene>
<reference evidence="1 2" key="1">
    <citation type="submission" date="2021-05" db="EMBL/GenBank/DDBJ databases">
        <title>Kineosporia and Streptomyces sp. nov. two new marine actinobacteria isolated from Coral.</title>
        <authorList>
            <person name="Buangrab K."/>
            <person name="Sutthacheep M."/>
            <person name="Yeemin T."/>
            <person name="Harunari E."/>
            <person name="Igarashi Y."/>
            <person name="Kanchanasin P."/>
            <person name="Tanasupawat S."/>
            <person name="Phongsopitanun W."/>
        </authorList>
    </citation>
    <scope>NUCLEOTIDE SEQUENCE [LARGE SCALE GENOMIC DNA]</scope>
    <source>
        <strain evidence="1 2">J2-2</strain>
    </source>
</reference>
<comment type="caution">
    <text evidence="1">The sequence shown here is derived from an EMBL/GenBank/DDBJ whole genome shotgun (WGS) entry which is preliminary data.</text>
</comment>
<dbReference type="EMBL" id="JAHBAY010000005">
    <property type="protein sequence ID" value="MBT0770027.1"/>
    <property type="molecule type" value="Genomic_DNA"/>
</dbReference>
<dbReference type="RefSeq" id="WP_214156321.1">
    <property type="nucleotide sequence ID" value="NZ_JAHBAY010000005.1"/>
</dbReference>
<name>A0ABS5TG38_9ACTN</name>
<evidence type="ECO:0000313" key="1">
    <source>
        <dbReference type="EMBL" id="MBT0770027.1"/>
    </source>
</evidence>